<dbReference type="PROSITE" id="PS00070">
    <property type="entry name" value="ALDEHYDE_DEHYDR_CYS"/>
    <property type="match status" value="1"/>
</dbReference>
<dbReference type="RefSeq" id="WP_282003772.1">
    <property type="nucleotide sequence ID" value="NZ_AP027151.1"/>
</dbReference>
<dbReference type="PANTHER" id="PTHR43521">
    <property type="entry name" value="ALPHA-AMINOADIPIC SEMIALDEHYDE DEHYDROGENASE"/>
    <property type="match status" value="1"/>
</dbReference>
<dbReference type="Pfam" id="PF00171">
    <property type="entry name" value="Aldedh"/>
    <property type="match status" value="1"/>
</dbReference>
<dbReference type="Gene3D" id="3.40.309.10">
    <property type="entry name" value="Aldehyde Dehydrogenase, Chain A, domain 2"/>
    <property type="match status" value="1"/>
</dbReference>
<dbReference type="PANTHER" id="PTHR43521:SF1">
    <property type="entry name" value="ALPHA-AMINOADIPIC SEMIALDEHYDE DEHYDROGENASE"/>
    <property type="match status" value="1"/>
</dbReference>
<dbReference type="PROSITE" id="PS00687">
    <property type="entry name" value="ALDEHYDE_DEHYDR_GLU"/>
    <property type="match status" value="1"/>
</dbReference>
<evidence type="ECO:0000259" key="7">
    <source>
        <dbReference type="Pfam" id="PF00171"/>
    </source>
</evidence>
<accession>A0ABN6VVP8</accession>
<evidence type="ECO:0000256" key="5">
    <source>
        <dbReference type="PROSITE-ProRule" id="PRU10007"/>
    </source>
</evidence>
<dbReference type="InterPro" id="IPR029510">
    <property type="entry name" value="Ald_DH_CS_GLU"/>
</dbReference>
<dbReference type="Gene3D" id="3.40.605.10">
    <property type="entry name" value="Aldehyde Dehydrogenase, Chain A, domain 1"/>
    <property type="match status" value="1"/>
</dbReference>
<evidence type="ECO:0000313" key="9">
    <source>
        <dbReference type="Proteomes" id="UP001317705"/>
    </source>
</evidence>
<keyword evidence="2 6" id="KW-0560">Oxidoreductase</keyword>
<evidence type="ECO:0000313" key="8">
    <source>
        <dbReference type="EMBL" id="BDV43001.1"/>
    </source>
</evidence>
<dbReference type="SUPFAM" id="SSF53720">
    <property type="entry name" value="ALDH-like"/>
    <property type="match status" value="1"/>
</dbReference>
<gene>
    <name evidence="8" type="ORF">GURASL_19240</name>
</gene>
<comment type="similarity">
    <text evidence="6">Belongs to the aldehyde dehydrogenase family.</text>
</comment>
<dbReference type="EMBL" id="AP027151">
    <property type="protein sequence ID" value="BDV43001.1"/>
    <property type="molecule type" value="Genomic_DNA"/>
</dbReference>
<evidence type="ECO:0000256" key="2">
    <source>
        <dbReference type="ARBA" id="ARBA00023002"/>
    </source>
</evidence>
<evidence type="ECO:0000256" key="1">
    <source>
        <dbReference type="ARBA" id="ARBA00011881"/>
    </source>
</evidence>
<reference evidence="8 9" key="1">
    <citation type="submission" date="2022-12" db="EMBL/GenBank/DDBJ databases">
        <title>Polyphasic characterization of Geotalea uranireducens NIT-SL11 newly isolated from a complex of sewage sludge and microbially reduced graphene oxide.</title>
        <authorList>
            <person name="Xie L."/>
            <person name="Yoshida N."/>
            <person name="Meng L."/>
        </authorList>
    </citation>
    <scope>NUCLEOTIDE SEQUENCE [LARGE SCALE GENOMIC DNA]</scope>
    <source>
        <strain evidence="8 9">NIT-SL11</strain>
    </source>
</reference>
<dbReference type="InterPro" id="IPR044638">
    <property type="entry name" value="ALDH7A1-like"/>
</dbReference>
<feature type="domain" description="Aldehyde dehydrogenase" evidence="7">
    <location>
        <begin position="13"/>
        <end position="481"/>
    </location>
</feature>
<dbReference type="InterPro" id="IPR016163">
    <property type="entry name" value="Ald_DH_C"/>
</dbReference>
<dbReference type="CDD" id="cd07131">
    <property type="entry name" value="ALDH_AldH-CAJ73105"/>
    <property type="match status" value="1"/>
</dbReference>
<organism evidence="8 9">
    <name type="scientific">Geotalea uraniireducens</name>
    <dbReference type="NCBI Taxonomy" id="351604"/>
    <lineage>
        <taxon>Bacteria</taxon>
        <taxon>Pseudomonadati</taxon>
        <taxon>Thermodesulfobacteriota</taxon>
        <taxon>Desulfuromonadia</taxon>
        <taxon>Geobacterales</taxon>
        <taxon>Geobacteraceae</taxon>
        <taxon>Geotalea</taxon>
    </lineage>
</organism>
<sequence>MTETIRNFIDGTWADAGAGRRFTSHNPADVRQPVVEAPLSSREDVDRAVAAARAALPAWRSLPPPRRGEILYRAGALLIAHKQRLGELVTREMGKVIAEGLGDVQEAIDIAFYMAGEGRRFQGETVPSELPDKDCKSIREPLGVVALITPWNFPIAIPAWKLFGSLICGNTVILKPSSETPACAAALVGILAEAGIPPGVVNLVCGPGEEVGEYLVTHPDVDGASFTGSCAAGERLERRLAELHRPLALEMGGKNALIVMDDADLELALEGTLWGGFGTSGQRCTAASRIVVHERVCERFVTLLAERAKQLRLGDGLHAPTDVGPLINESQGRKVLDYISIGREEGARLVVGGRRVEDGELAHGFFIEPTVFSGVTPAMRIAREEIFGPVVSILSCASFEEAVRIVNNVPFGLSSAIYSRDVNTTARAERELATGIVYINASTIGAEVHLPFGGWRHSGSGHPEAGGRGGAIDFFSRIKVVYRDYSGKLQRAQIDTTG</sequence>
<evidence type="ECO:0000256" key="6">
    <source>
        <dbReference type="RuleBase" id="RU003345"/>
    </source>
</evidence>
<dbReference type="InterPro" id="IPR015590">
    <property type="entry name" value="Aldehyde_DH_dom"/>
</dbReference>
<keyword evidence="9" id="KW-1185">Reference proteome</keyword>
<dbReference type="Proteomes" id="UP001317705">
    <property type="component" value="Chromosome"/>
</dbReference>
<proteinExistence type="inferred from homology"/>
<keyword evidence="3" id="KW-0520">NAD</keyword>
<dbReference type="InterPro" id="IPR016162">
    <property type="entry name" value="Ald_DH_N"/>
</dbReference>
<name>A0ABN6VVP8_9BACT</name>
<comment type="subunit">
    <text evidence="1">Homotetramer.</text>
</comment>
<feature type="active site" evidence="5">
    <location>
        <position position="250"/>
    </location>
</feature>
<dbReference type="InterPro" id="IPR016160">
    <property type="entry name" value="Ald_DH_CS_CYS"/>
</dbReference>
<evidence type="ECO:0000256" key="4">
    <source>
        <dbReference type="ARBA" id="ARBA00024226"/>
    </source>
</evidence>
<evidence type="ECO:0000256" key="3">
    <source>
        <dbReference type="ARBA" id="ARBA00023027"/>
    </source>
</evidence>
<dbReference type="EC" id="1.2.1.3" evidence="4"/>
<protein>
    <recommendedName>
        <fullName evidence="4">aldehyde dehydrogenase (NAD(+))</fullName>
        <ecNumber evidence="4">1.2.1.3</ecNumber>
    </recommendedName>
</protein>
<dbReference type="InterPro" id="IPR016161">
    <property type="entry name" value="Ald_DH/histidinol_DH"/>
</dbReference>